<dbReference type="PROSITE" id="PS50850">
    <property type="entry name" value="MFS"/>
    <property type="match status" value="1"/>
</dbReference>
<gene>
    <name evidence="10" type="ORF">COB21_01865</name>
</gene>
<feature type="transmembrane region" description="Helical" evidence="8">
    <location>
        <begin position="86"/>
        <end position="104"/>
    </location>
</feature>
<evidence type="ECO:0000256" key="5">
    <source>
        <dbReference type="ARBA" id="ARBA00022847"/>
    </source>
</evidence>
<sequence>MSAISIKSQVKKMTSVIAIIGNILSHYNKHLYVFLIPFICPLFFPSESRINSLLLGWMTIPLGMLARPFGGYFFGKIGDGKGRETALSIALFGISFCTLAMIFLPTYNTIGILAPMFLILTRMGYNFFSAGSTSGSFVTVLGKASKSTLGLWSGIHTSSSVIGILVACFSVNLLALFGDVETSWRALYVLGLVAVVIGYYFKKVQSQDKPAKMAEQRLSFSELINSYKRPLIMVIAVYAYSRIMYEFSIGFLNGYIPIISNAPQKTVTSFDTAILLMDVFLLPVFGLLADKIGTKKIMQFAILGIMFLVPIALTLIPHVPFAAILGIKSTIALLAMLFTVPSIVWAFRSAPPSCRFSIIALGSALGTQIGGVSSALCLYLYKLTSWPLAPAFFTTVVSLCIFVLVKRYSSVNAPAAQVNVPAISNNNAN</sequence>
<accession>A0A2A4X662</accession>
<dbReference type="Gene3D" id="1.20.1250.20">
    <property type="entry name" value="MFS general substrate transporter like domains"/>
    <property type="match status" value="2"/>
</dbReference>
<feature type="transmembrane region" description="Helical" evidence="8">
    <location>
        <begin position="231"/>
        <end position="252"/>
    </location>
</feature>
<dbReference type="SUPFAM" id="SSF103473">
    <property type="entry name" value="MFS general substrate transporter"/>
    <property type="match status" value="1"/>
</dbReference>
<feature type="transmembrane region" description="Helical" evidence="8">
    <location>
        <begin position="359"/>
        <end position="381"/>
    </location>
</feature>
<dbReference type="Pfam" id="PF07690">
    <property type="entry name" value="MFS_1"/>
    <property type="match status" value="1"/>
</dbReference>
<feature type="transmembrane region" description="Helical" evidence="8">
    <location>
        <begin position="54"/>
        <end position="74"/>
    </location>
</feature>
<keyword evidence="6 8" id="KW-1133">Transmembrane helix</keyword>
<dbReference type="EMBL" id="NVUK01000009">
    <property type="protein sequence ID" value="PCI78060.1"/>
    <property type="molecule type" value="Genomic_DNA"/>
</dbReference>
<evidence type="ECO:0000313" key="10">
    <source>
        <dbReference type="EMBL" id="PCI78060.1"/>
    </source>
</evidence>
<feature type="transmembrane region" description="Helical" evidence="8">
    <location>
        <begin position="183"/>
        <end position="201"/>
    </location>
</feature>
<dbReference type="InterPro" id="IPR011701">
    <property type="entry name" value="MFS"/>
</dbReference>
<dbReference type="InterPro" id="IPR020846">
    <property type="entry name" value="MFS_dom"/>
</dbReference>
<keyword evidence="4 8" id="KW-0812">Transmembrane</keyword>
<organism evidence="10 11">
    <name type="scientific">Aerophobetes bacterium</name>
    <dbReference type="NCBI Taxonomy" id="2030807"/>
    <lineage>
        <taxon>Bacteria</taxon>
        <taxon>Candidatus Aerophobota</taxon>
    </lineage>
</organism>
<evidence type="ECO:0000256" key="1">
    <source>
        <dbReference type="ARBA" id="ARBA00004651"/>
    </source>
</evidence>
<dbReference type="InterPro" id="IPR051084">
    <property type="entry name" value="H+-coupled_symporters"/>
</dbReference>
<dbReference type="PANTHER" id="PTHR43528">
    <property type="entry name" value="ALPHA-KETOGLUTARATE PERMEASE"/>
    <property type="match status" value="1"/>
</dbReference>
<evidence type="ECO:0000259" key="9">
    <source>
        <dbReference type="PROSITE" id="PS50850"/>
    </source>
</evidence>
<dbReference type="AlphaFoldDB" id="A0A2A4X662"/>
<comment type="subcellular location">
    <subcellularLocation>
        <location evidence="1">Cell membrane</location>
        <topology evidence="1">Multi-pass membrane protein</topology>
    </subcellularLocation>
</comment>
<evidence type="ECO:0000256" key="2">
    <source>
        <dbReference type="ARBA" id="ARBA00022448"/>
    </source>
</evidence>
<dbReference type="PANTHER" id="PTHR43528:SF1">
    <property type="entry name" value="ALPHA-KETOGLUTARATE PERMEASE"/>
    <property type="match status" value="1"/>
</dbReference>
<proteinExistence type="predicted"/>
<evidence type="ECO:0000256" key="6">
    <source>
        <dbReference type="ARBA" id="ARBA00022989"/>
    </source>
</evidence>
<evidence type="ECO:0000256" key="3">
    <source>
        <dbReference type="ARBA" id="ARBA00022475"/>
    </source>
</evidence>
<dbReference type="GO" id="GO:0015293">
    <property type="term" value="F:symporter activity"/>
    <property type="evidence" value="ECO:0007669"/>
    <property type="project" value="UniProtKB-KW"/>
</dbReference>
<reference evidence="11" key="1">
    <citation type="submission" date="2017-08" db="EMBL/GenBank/DDBJ databases">
        <title>A dynamic microbial community with high functional redundancy inhabits the cold, oxic subseafloor aquifer.</title>
        <authorList>
            <person name="Tully B.J."/>
            <person name="Wheat C.G."/>
            <person name="Glazer B.T."/>
            <person name="Huber J.A."/>
        </authorList>
    </citation>
    <scope>NUCLEOTIDE SEQUENCE [LARGE SCALE GENOMIC DNA]</scope>
</reference>
<evidence type="ECO:0000256" key="8">
    <source>
        <dbReference type="SAM" id="Phobius"/>
    </source>
</evidence>
<protein>
    <recommendedName>
        <fullName evidence="9">Major facilitator superfamily (MFS) profile domain-containing protein</fullName>
    </recommendedName>
</protein>
<feature type="transmembrane region" description="Helical" evidence="8">
    <location>
        <begin position="387"/>
        <end position="405"/>
    </location>
</feature>
<feature type="transmembrane region" description="Helical" evidence="8">
    <location>
        <begin position="297"/>
        <end position="316"/>
    </location>
</feature>
<keyword evidence="5" id="KW-0769">Symport</keyword>
<feature type="transmembrane region" description="Helical" evidence="8">
    <location>
        <begin position="272"/>
        <end position="290"/>
    </location>
</feature>
<feature type="transmembrane region" description="Helical" evidence="8">
    <location>
        <begin position="149"/>
        <end position="177"/>
    </location>
</feature>
<evidence type="ECO:0000313" key="11">
    <source>
        <dbReference type="Proteomes" id="UP000218775"/>
    </source>
</evidence>
<name>A0A2A4X662_UNCAE</name>
<keyword evidence="2" id="KW-0813">Transport</keyword>
<keyword evidence="7 8" id="KW-0472">Membrane</keyword>
<evidence type="ECO:0000256" key="4">
    <source>
        <dbReference type="ARBA" id="ARBA00022692"/>
    </source>
</evidence>
<evidence type="ECO:0000256" key="7">
    <source>
        <dbReference type="ARBA" id="ARBA00023136"/>
    </source>
</evidence>
<dbReference type="InterPro" id="IPR036259">
    <property type="entry name" value="MFS_trans_sf"/>
</dbReference>
<dbReference type="GO" id="GO:0005886">
    <property type="term" value="C:plasma membrane"/>
    <property type="evidence" value="ECO:0007669"/>
    <property type="project" value="UniProtKB-SubCell"/>
</dbReference>
<keyword evidence="3" id="KW-1003">Cell membrane</keyword>
<dbReference type="Proteomes" id="UP000218775">
    <property type="component" value="Unassembled WGS sequence"/>
</dbReference>
<comment type="caution">
    <text evidence="10">The sequence shown here is derived from an EMBL/GenBank/DDBJ whole genome shotgun (WGS) entry which is preliminary data.</text>
</comment>
<feature type="domain" description="Major facilitator superfamily (MFS) profile" evidence="9">
    <location>
        <begin position="14"/>
        <end position="409"/>
    </location>
</feature>
<feature type="transmembrane region" description="Helical" evidence="8">
    <location>
        <begin position="322"/>
        <end position="347"/>
    </location>
</feature>